<evidence type="ECO:0000256" key="2">
    <source>
        <dbReference type="ARBA" id="ARBA00022723"/>
    </source>
</evidence>
<evidence type="ECO:0000313" key="5">
    <source>
        <dbReference type="EMBL" id="MBO8413860.1"/>
    </source>
</evidence>
<dbReference type="Gene3D" id="3.90.470.20">
    <property type="entry name" value="4'-phosphopantetheinyl transferase domain"/>
    <property type="match status" value="1"/>
</dbReference>
<dbReference type="Proteomes" id="UP000823629">
    <property type="component" value="Unassembled WGS sequence"/>
</dbReference>
<dbReference type="InterPro" id="IPR037143">
    <property type="entry name" value="4-PPantetheinyl_Trfase_dom_sf"/>
</dbReference>
<accession>A0A9D9GS82</accession>
<dbReference type="GO" id="GO:0006633">
    <property type="term" value="P:fatty acid biosynthetic process"/>
    <property type="evidence" value="ECO:0007669"/>
    <property type="project" value="InterPro"/>
</dbReference>
<organism evidence="5 6">
    <name type="scientific">Candidatus Scatoplasma merdavium</name>
    <dbReference type="NCBI Taxonomy" id="2840932"/>
    <lineage>
        <taxon>Bacteria</taxon>
        <taxon>Bacillati</taxon>
        <taxon>Bacillota</taxon>
        <taxon>Bacilli</taxon>
        <taxon>Bacillales</taxon>
        <taxon>Candidatus Scatoplasma</taxon>
    </lineage>
</organism>
<evidence type="ECO:0000313" key="6">
    <source>
        <dbReference type="Proteomes" id="UP000823629"/>
    </source>
</evidence>
<feature type="domain" description="4'-phosphopantetheinyl transferase" evidence="4">
    <location>
        <begin position="2"/>
        <end position="102"/>
    </location>
</feature>
<dbReference type="InterPro" id="IPR004568">
    <property type="entry name" value="Ppantetheine-prot_Trfase_dom"/>
</dbReference>
<comment type="caution">
    <text evidence="5">The sequence shown here is derived from an EMBL/GenBank/DDBJ whole genome shotgun (WGS) entry which is preliminary data.</text>
</comment>
<reference evidence="5" key="2">
    <citation type="journal article" date="2021" name="PeerJ">
        <title>Extensive microbial diversity within the chicken gut microbiome revealed by metagenomics and culture.</title>
        <authorList>
            <person name="Gilroy R."/>
            <person name="Ravi A."/>
            <person name="Getino M."/>
            <person name="Pursley I."/>
            <person name="Horton D.L."/>
            <person name="Alikhan N.F."/>
            <person name="Baker D."/>
            <person name="Gharbi K."/>
            <person name="Hall N."/>
            <person name="Watson M."/>
            <person name="Adriaenssens E.M."/>
            <person name="Foster-Nyarko E."/>
            <person name="Jarju S."/>
            <person name="Secka A."/>
            <person name="Antonio M."/>
            <person name="Oren A."/>
            <person name="Chaudhuri R.R."/>
            <person name="La Ragione R."/>
            <person name="Hildebrand F."/>
            <person name="Pallen M.J."/>
        </authorList>
    </citation>
    <scope>NUCLEOTIDE SEQUENCE</scope>
    <source>
        <strain evidence="5">1748</strain>
    </source>
</reference>
<dbReference type="GO" id="GO:0008897">
    <property type="term" value="F:holo-[acyl-carrier-protein] synthase activity"/>
    <property type="evidence" value="ECO:0007669"/>
    <property type="project" value="InterPro"/>
</dbReference>
<dbReference type="AlphaFoldDB" id="A0A9D9GS82"/>
<keyword evidence="2" id="KW-0479">Metal-binding</keyword>
<keyword evidence="3" id="KW-0460">Magnesium</keyword>
<dbReference type="SUPFAM" id="SSF56214">
    <property type="entry name" value="4'-phosphopantetheinyl transferase"/>
    <property type="match status" value="1"/>
</dbReference>
<name>A0A9D9GS82_9BACL</name>
<dbReference type="EMBL" id="JADING010000001">
    <property type="protein sequence ID" value="MBO8413860.1"/>
    <property type="molecule type" value="Genomic_DNA"/>
</dbReference>
<reference evidence="5" key="1">
    <citation type="submission" date="2020-10" db="EMBL/GenBank/DDBJ databases">
        <authorList>
            <person name="Gilroy R."/>
        </authorList>
    </citation>
    <scope>NUCLEOTIDE SEQUENCE</scope>
    <source>
        <strain evidence="5">1748</strain>
    </source>
</reference>
<evidence type="ECO:0000259" key="4">
    <source>
        <dbReference type="Pfam" id="PF01648"/>
    </source>
</evidence>
<sequence>MIGVDIVSLERLKLSYLSVASRILSLRELEELALRTSEKEKIEYVGGRFASKEAYIKASGNKSASYKDIEILNDESGRPHIYYQEEEIGEVSIAHDGYAVSFVEI</sequence>
<evidence type="ECO:0000256" key="1">
    <source>
        <dbReference type="ARBA" id="ARBA00022679"/>
    </source>
</evidence>
<dbReference type="NCBIfam" id="TIGR00556">
    <property type="entry name" value="pantethn_trn"/>
    <property type="match status" value="1"/>
</dbReference>
<dbReference type="InterPro" id="IPR008278">
    <property type="entry name" value="4-PPantetheinyl_Trfase_dom"/>
</dbReference>
<keyword evidence="1 5" id="KW-0808">Transferase</keyword>
<gene>
    <name evidence="5" type="ORF">IAC78_00040</name>
</gene>
<evidence type="ECO:0000256" key="3">
    <source>
        <dbReference type="ARBA" id="ARBA00022842"/>
    </source>
</evidence>
<dbReference type="Pfam" id="PF01648">
    <property type="entry name" value="ACPS"/>
    <property type="match status" value="1"/>
</dbReference>
<protein>
    <submittedName>
        <fullName evidence="5">4'-phosphopantetheinyl transferase superfamily protein</fullName>
    </submittedName>
</protein>
<proteinExistence type="predicted"/>
<dbReference type="GO" id="GO:0000287">
    <property type="term" value="F:magnesium ion binding"/>
    <property type="evidence" value="ECO:0007669"/>
    <property type="project" value="InterPro"/>
</dbReference>